<dbReference type="OrthoDB" id="419404at2759"/>
<protein>
    <recommendedName>
        <fullName evidence="4">TLDc domain-containing protein</fullName>
    </recommendedName>
</protein>
<keyword evidence="3" id="KW-1185">Reference proteome</keyword>
<accession>A0A0G4FDA6</accession>
<feature type="region of interest" description="Disordered" evidence="1">
    <location>
        <begin position="613"/>
        <end position="637"/>
    </location>
</feature>
<sequence length="637" mass="68683">MDGDVQPGHLGDDFLTAATRWAAQAPQLTARYIDSIHSILTEYKRQVTQMGGVADLGTSAAGTGSGEEVLELNVSGAVVPAARSTLCAAKGSLLATLFSGRFDRALVRDGSGRVLLAVYPAAFTELCNQLQAHRWDPNFHVRLPEGKQDDMAYKYWFDTLLHNPPTARRNQSARAASTGSAGVSEANDMLAMAEKIQEGMADELARLEGIKPMLKSGNPLADQLMSVDVLGSTVTVTKAAAWSLPGGALSIFYSRFEHNDVSGCPIGAARPIDAIRRAADLVVRAFQQRRPITDTHVLQSKGDVSHWVFQWALDVFGLDGTRLMRREGGMLTNEHLRGINEVRHTWASLDGWRWVDFLTCVRDAAPLVIMMKAKDSGHLFVTIITAPVEVTGPHTSIHSTSSFSFHSPPQPPSTGPPIQPLARSSTLMLAGSAEMERWTDLTQPPSPLPCLIAAANIQIGIAAPGQSASDATLTNCQAFADSSGPSAHDWTYWGRAGVEVPGDGVFRPVPVSAPVGFQFSLDELEVYSGSAGIWDMEHCMEADRASRQAGQAAGGDAASNGGGMMPEGQGGGDLSGGSHAPRDERPSNAPAHYTHEECDLMKKLKVHAQLDRIEPPMREQEHQRVDLPRSYIRRMED</sequence>
<dbReference type="Proteomes" id="UP000041254">
    <property type="component" value="Unassembled WGS sequence"/>
</dbReference>
<evidence type="ECO:0000256" key="1">
    <source>
        <dbReference type="SAM" id="MobiDB-lite"/>
    </source>
</evidence>
<dbReference type="PhylomeDB" id="A0A0G4FDA6"/>
<feature type="compositionally biased region" description="Gly residues" evidence="1">
    <location>
        <begin position="560"/>
        <end position="575"/>
    </location>
</feature>
<dbReference type="InterPro" id="IPR011333">
    <property type="entry name" value="SKP1/BTB/POZ_sf"/>
</dbReference>
<evidence type="ECO:0008006" key="4">
    <source>
        <dbReference type="Google" id="ProtNLM"/>
    </source>
</evidence>
<gene>
    <name evidence="2" type="ORF">Vbra_9042</name>
</gene>
<name>A0A0G4FDA6_VITBC</name>
<feature type="compositionally biased region" description="Low complexity" evidence="1">
    <location>
        <begin position="547"/>
        <end position="559"/>
    </location>
</feature>
<proteinExistence type="predicted"/>
<dbReference type="AlphaFoldDB" id="A0A0G4FDA6"/>
<feature type="region of interest" description="Disordered" evidence="1">
    <location>
        <begin position="545"/>
        <end position="595"/>
    </location>
</feature>
<evidence type="ECO:0000313" key="2">
    <source>
        <dbReference type="EMBL" id="CEM11157.1"/>
    </source>
</evidence>
<dbReference type="EMBL" id="CDMY01000410">
    <property type="protein sequence ID" value="CEM11157.1"/>
    <property type="molecule type" value="Genomic_DNA"/>
</dbReference>
<reference evidence="2 3" key="1">
    <citation type="submission" date="2014-11" db="EMBL/GenBank/DDBJ databases">
        <authorList>
            <person name="Zhu J."/>
            <person name="Qi W."/>
            <person name="Song R."/>
        </authorList>
    </citation>
    <scope>NUCLEOTIDE SEQUENCE [LARGE SCALE GENOMIC DNA]</scope>
</reference>
<organism evidence="2 3">
    <name type="scientific">Vitrella brassicaformis (strain CCMP3155)</name>
    <dbReference type="NCBI Taxonomy" id="1169540"/>
    <lineage>
        <taxon>Eukaryota</taxon>
        <taxon>Sar</taxon>
        <taxon>Alveolata</taxon>
        <taxon>Colpodellida</taxon>
        <taxon>Vitrellaceae</taxon>
        <taxon>Vitrella</taxon>
    </lineage>
</organism>
<evidence type="ECO:0000313" key="3">
    <source>
        <dbReference type="Proteomes" id="UP000041254"/>
    </source>
</evidence>
<dbReference type="VEuPathDB" id="CryptoDB:Vbra_9042"/>
<dbReference type="Gene3D" id="3.30.710.10">
    <property type="entry name" value="Potassium Channel Kv1.1, Chain A"/>
    <property type="match status" value="1"/>
</dbReference>
<dbReference type="InParanoid" id="A0A0G4FDA6"/>